<evidence type="ECO:0000256" key="10">
    <source>
        <dbReference type="PROSITE-ProRule" id="PRU10141"/>
    </source>
</evidence>
<dbReference type="Gene3D" id="1.10.510.10">
    <property type="entry name" value="Transferase(Phosphotransferase) domain 1"/>
    <property type="match status" value="1"/>
</dbReference>
<dbReference type="PANTHER" id="PTHR24056">
    <property type="entry name" value="CELL DIVISION PROTEIN KINASE"/>
    <property type="match status" value="1"/>
</dbReference>
<dbReference type="SUPFAM" id="SSF56112">
    <property type="entry name" value="Protein kinase-like (PK-like)"/>
    <property type="match status" value="1"/>
</dbReference>
<sequence length="315" mass="35808">MGTYVLADKLGEGVHGHVYKARDTGTGEWVALKKTWVRSADDGIPSTALREVSILRTLDSPHVVKLKDIIHTEKVVGGSRTQELTLVFEFIEHDLKKFMDQRTRGGLDMATVQSFCYQILHGLEHCHSNSIMHRDLKPQNILVSEDCRIKIADFGLGRVFSAQEGKYTQEIVTLWYRSPEVLLGTDGYSTAVDMWSVGCILAEMVTGTPVFMGDSEIEQLLLIFRRRGTPTTATWPKLTKHPNWHQFPSWKPKLVSEEFPELDPLCADILERMLQMDPTKRITANEALRHPFFLTRIQEGPSRDRSVNRLVAVKH</sequence>
<dbReference type="Proteomes" id="UP001157974">
    <property type="component" value="Unassembled WGS sequence"/>
</dbReference>
<dbReference type="InterPro" id="IPR017441">
    <property type="entry name" value="Protein_kinase_ATP_BS"/>
</dbReference>
<evidence type="ECO:0000256" key="6">
    <source>
        <dbReference type="ARBA" id="ARBA00022777"/>
    </source>
</evidence>
<dbReference type="EMBL" id="JAMWBK010000004">
    <property type="protein sequence ID" value="KAJ8905810.1"/>
    <property type="molecule type" value="Genomic_DNA"/>
</dbReference>
<evidence type="ECO:0000313" key="14">
    <source>
        <dbReference type="Proteomes" id="UP001157974"/>
    </source>
</evidence>
<comment type="catalytic activity">
    <reaction evidence="8">
        <text>L-threonyl-[protein] + ATP = O-phospho-L-threonyl-[protein] + ADP + H(+)</text>
        <dbReference type="Rhea" id="RHEA:46608"/>
        <dbReference type="Rhea" id="RHEA-COMP:11060"/>
        <dbReference type="Rhea" id="RHEA-COMP:11605"/>
        <dbReference type="ChEBI" id="CHEBI:15378"/>
        <dbReference type="ChEBI" id="CHEBI:30013"/>
        <dbReference type="ChEBI" id="CHEBI:30616"/>
        <dbReference type="ChEBI" id="CHEBI:61977"/>
        <dbReference type="ChEBI" id="CHEBI:456216"/>
        <dbReference type="EC" id="2.7.11.22"/>
    </reaction>
</comment>
<dbReference type="SMART" id="SM00220">
    <property type="entry name" value="S_TKc"/>
    <property type="match status" value="1"/>
</dbReference>
<gene>
    <name evidence="13" type="ORF">NDN08_002315</name>
</gene>
<dbReference type="PROSITE" id="PS00107">
    <property type="entry name" value="PROTEIN_KINASE_ATP"/>
    <property type="match status" value="1"/>
</dbReference>
<dbReference type="GO" id="GO:0005737">
    <property type="term" value="C:cytoplasm"/>
    <property type="evidence" value="ECO:0007669"/>
    <property type="project" value="TreeGrafter"/>
</dbReference>
<dbReference type="InterPro" id="IPR000719">
    <property type="entry name" value="Prot_kinase_dom"/>
</dbReference>
<evidence type="ECO:0000256" key="8">
    <source>
        <dbReference type="ARBA" id="ARBA00047811"/>
    </source>
</evidence>
<dbReference type="InterPro" id="IPR008271">
    <property type="entry name" value="Ser/Thr_kinase_AS"/>
</dbReference>
<evidence type="ECO:0000256" key="3">
    <source>
        <dbReference type="ARBA" id="ARBA00022527"/>
    </source>
</evidence>
<protein>
    <recommendedName>
        <fullName evidence="2">cyclin-dependent kinase</fullName>
        <ecNumber evidence="2">2.7.11.22</ecNumber>
    </recommendedName>
</protein>
<feature type="domain" description="Protein kinase" evidence="12">
    <location>
        <begin position="4"/>
        <end position="293"/>
    </location>
</feature>
<evidence type="ECO:0000256" key="7">
    <source>
        <dbReference type="ARBA" id="ARBA00022840"/>
    </source>
</evidence>
<evidence type="ECO:0000256" key="1">
    <source>
        <dbReference type="ARBA" id="ARBA00006485"/>
    </source>
</evidence>
<dbReference type="CDD" id="cd07829">
    <property type="entry name" value="STKc_CDK_like"/>
    <property type="match status" value="1"/>
</dbReference>
<dbReference type="GO" id="GO:0005634">
    <property type="term" value="C:nucleus"/>
    <property type="evidence" value="ECO:0007669"/>
    <property type="project" value="TreeGrafter"/>
</dbReference>
<reference evidence="13 14" key="1">
    <citation type="journal article" date="2023" name="Nat. Commun.">
        <title>Origin of minicircular mitochondrial genomes in red algae.</title>
        <authorList>
            <person name="Lee Y."/>
            <person name="Cho C.H."/>
            <person name="Lee Y.M."/>
            <person name="Park S.I."/>
            <person name="Yang J.H."/>
            <person name="West J.A."/>
            <person name="Bhattacharya D."/>
            <person name="Yoon H.S."/>
        </authorList>
    </citation>
    <scope>NUCLEOTIDE SEQUENCE [LARGE SCALE GENOMIC DNA]</scope>
    <source>
        <strain evidence="13 14">CCMP1338</strain>
        <tissue evidence="13">Whole cell</tissue>
    </source>
</reference>
<dbReference type="GO" id="GO:0005524">
    <property type="term" value="F:ATP binding"/>
    <property type="evidence" value="ECO:0007669"/>
    <property type="project" value="UniProtKB-UniRule"/>
</dbReference>
<dbReference type="AlphaFoldDB" id="A0AAV8UTD2"/>
<comment type="similarity">
    <text evidence="1">Belongs to the protein kinase superfamily. CMGC Ser/Thr protein kinase family. CDC2/CDKX subfamily.</text>
</comment>
<dbReference type="PROSITE" id="PS50011">
    <property type="entry name" value="PROTEIN_KINASE_DOM"/>
    <property type="match status" value="1"/>
</dbReference>
<dbReference type="GO" id="GO:0000082">
    <property type="term" value="P:G1/S transition of mitotic cell cycle"/>
    <property type="evidence" value="ECO:0007669"/>
    <property type="project" value="TreeGrafter"/>
</dbReference>
<dbReference type="InterPro" id="IPR011009">
    <property type="entry name" value="Kinase-like_dom_sf"/>
</dbReference>
<dbReference type="EC" id="2.7.11.22" evidence="2"/>
<evidence type="ECO:0000259" key="12">
    <source>
        <dbReference type="PROSITE" id="PS50011"/>
    </source>
</evidence>
<evidence type="ECO:0000256" key="11">
    <source>
        <dbReference type="RuleBase" id="RU000304"/>
    </source>
</evidence>
<evidence type="ECO:0000256" key="4">
    <source>
        <dbReference type="ARBA" id="ARBA00022679"/>
    </source>
</evidence>
<dbReference type="GO" id="GO:0004693">
    <property type="term" value="F:cyclin-dependent protein serine/threonine kinase activity"/>
    <property type="evidence" value="ECO:0007669"/>
    <property type="project" value="UniProtKB-EC"/>
</dbReference>
<evidence type="ECO:0000313" key="13">
    <source>
        <dbReference type="EMBL" id="KAJ8905810.1"/>
    </source>
</evidence>
<comment type="caution">
    <text evidence="13">The sequence shown here is derived from an EMBL/GenBank/DDBJ whole genome shotgun (WGS) entry which is preliminary data.</text>
</comment>
<evidence type="ECO:0000256" key="9">
    <source>
        <dbReference type="ARBA" id="ARBA00048367"/>
    </source>
</evidence>
<comment type="catalytic activity">
    <reaction evidence="9">
        <text>L-seryl-[protein] + ATP = O-phospho-L-seryl-[protein] + ADP + H(+)</text>
        <dbReference type="Rhea" id="RHEA:17989"/>
        <dbReference type="Rhea" id="RHEA-COMP:9863"/>
        <dbReference type="Rhea" id="RHEA-COMP:11604"/>
        <dbReference type="ChEBI" id="CHEBI:15378"/>
        <dbReference type="ChEBI" id="CHEBI:29999"/>
        <dbReference type="ChEBI" id="CHEBI:30616"/>
        <dbReference type="ChEBI" id="CHEBI:83421"/>
        <dbReference type="ChEBI" id="CHEBI:456216"/>
        <dbReference type="EC" id="2.7.11.22"/>
    </reaction>
</comment>
<dbReference type="Gene3D" id="3.30.200.20">
    <property type="entry name" value="Phosphorylase Kinase, domain 1"/>
    <property type="match status" value="1"/>
</dbReference>
<dbReference type="PROSITE" id="PS00108">
    <property type="entry name" value="PROTEIN_KINASE_ST"/>
    <property type="match status" value="1"/>
</dbReference>
<dbReference type="GO" id="GO:0030332">
    <property type="term" value="F:cyclin binding"/>
    <property type="evidence" value="ECO:0007669"/>
    <property type="project" value="TreeGrafter"/>
</dbReference>
<evidence type="ECO:0000256" key="2">
    <source>
        <dbReference type="ARBA" id="ARBA00012425"/>
    </source>
</evidence>
<dbReference type="GO" id="GO:0010468">
    <property type="term" value="P:regulation of gene expression"/>
    <property type="evidence" value="ECO:0007669"/>
    <property type="project" value="TreeGrafter"/>
</dbReference>
<feature type="binding site" evidence="10">
    <location>
        <position position="33"/>
    </location>
    <ligand>
        <name>ATP</name>
        <dbReference type="ChEBI" id="CHEBI:30616"/>
    </ligand>
</feature>
<evidence type="ECO:0000256" key="5">
    <source>
        <dbReference type="ARBA" id="ARBA00022741"/>
    </source>
</evidence>
<keyword evidence="7 10" id="KW-0067">ATP-binding</keyword>
<dbReference type="InterPro" id="IPR050108">
    <property type="entry name" value="CDK"/>
</dbReference>
<dbReference type="FunFam" id="1.10.510.10:FF:000611">
    <property type="entry name" value="CMGC family protein kinase"/>
    <property type="match status" value="1"/>
</dbReference>
<dbReference type="GO" id="GO:0010389">
    <property type="term" value="P:regulation of G2/M transition of mitotic cell cycle"/>
    <property type="evidence" value="ECO:0007669"/>
    <property type="project" value="TreeGrafter"/>
</dbReference>
<dbReference type="GO" id="GO:0007165">
    <property type="term" value="P:signal transduction"/>
    <property type="evidence" value="ECO:0007669"/>
    <property type="project" value="TreeGrafter"/>
</dbReference>
<name>A0AAV8UTD2_9RHOD</name>
<dbReference type="GO" id="GO:0000307">
    <property type="term" value="C:cyclin-dependent protein kinase holoenzyme complex"/>
    <property type="evidence" value="ECO:0007669"/>
    <property type="project" value="TreeGrafter"/>
</dbReference>
<keyword evidence="4" id="KW-0808">Transferase</keyword>
<keyword evidence="3 11" id="KW-0723">Serine/threonine-protein kinase</keyword>
<dbReference type="PANTHER" id="PTHR24056:SF254">
    <property type="entry name" value="CYCLIN-DEPENDENT KINASE 2"/>
    <property type="match status" value="1"/>
</dbReference>
<keyword evidence="6" id="KW-0418">Kinase</keyword>
<dbReference type="FunFam" id="3.30.200.20:FF:000124">
    <property type="entry name" value="Cyclin-dependent kinase 4"/>
    <property type="match status" value="1"/>
</dbReference>
<proteinExistence type="inferred from homology"/>
<accession>A0AAV8UTD2</accession>
<keyword evidence="14" id="KW-1185">Reference proteome</keyword>
<organism evidence="13 14">
    <name type="scientific">Rhodosorus marinus</name>
    <dbReference type="NCBI Taxonomy" id="101924"/>
    <lineage>
        <taxon>Eukaryota</taxon>
        <taxon>Rhodophyta</taxon>
        <taxon>Stylonematophyceae</taxon>
        <taxon>Stylonematales</taxon>
        <taxon>Stylonemataceae</taxon>
        <taxon>Rhodosorus</taxon>
    </lineage>
</organism>
<dbReference type="Pfam" id="PF00069">
    <property type="entry name" value="Pkinase"/>
    <property type="match status" value="1"/>
</dbReference>
<keyword evidence="5 10" id="KW-0547">Nucleotide-binding</keyword>